<dbReference type="GO" id="GO:0006281">
    <property type="term" value="P:DNA repair"/>
    <property type="evidence" value="ECO:0007669"/>
    <property type="project" value="InterPro"/>
</dbReference>
<feature type="compositionally biased region" description="Polar residues" evidence="4">
    <location>
        <begin position="101"/>
        <end position="113"/>
    </location>
</feature>
<dbReference type="InterPro" id="IPR013882">
    <property type="entry name" value="Ctp1_C"/>
</dbReference>
<comment type="caution">
    <text evidence="6">The sequence shown here is derived from an EMBL/GenBank/DDBJ whole genome shotgun (WGS) entry which is preliminary data.</text>
</comment>
<proteinExistence type="predicted"/>
<comment type="subcellular location">
    <subcellularLocation>
        <location evidence="1">Nucleus</location>
    </subcellularLocation>
</comment>
<evidence type="ECO:0000256" key="1">
    <source>
        <dbReference type="ARBA" id="ARBA00004123"/>
    </source>
</evidence>
<evidence type="ECO:0000256" key="4">
    <source>
        <dbReference type="SAM" id="MobiDB-lite"/>
    </source>
</evidence>
<feature type="region of interest" description="Disordered" evidence="4">
    <location>
        <begin position="83"/>
        <end position="251"/>
    </location>
</feature>
<evidence type="ECO:0000259" key="5">
    <source>
        <dbReference type="Pfam" id="PF08573"/>
    </source>
</evidence>
<dbReference type="Proteomes" id="UP001300502">
    <property type="component" value="Unassembled WGS sequence"/>
</dbReference>
<feature type="compositionally biased region" description="Basic and acidic residues" evidence="4">
    <location>
        <begin position="194"/>
        <end position="210"/>
    </location>
</feature>
<feature type="compositionally biased region" description="Low complexity" evidence="4">
    <location>
        <begin position="170"/>
        <end position="183"/>
    </location>
</feature>
<accession>A0AAV9I972</accession>
<sequence length="396" mass="45530">METNSTTDREEFHSLFNKLLSLLNLRFGYGNICQNCCQTLENISQQLQILQADVRKLQQVVSQGFQDMHSSDFHQERHYPSQRAFKEEEDKSSSTEDEITGFSQEQTVFSPNGSFPKRFSDGKPKKRESIDTATEIQVLGETKPKNDSSNVQNFGSSLYDKKGSKLTPLNNERNSSSNKENNSFLAEPANSEKQLFKHLAEESSKTDSKGDIAITKTESSKTRLKHKTRKTDFSYQKQRKVARGPVNSQNFGKVSRAVNDQDDDCVVSFSQTPPPKEEIRTYEMKENTEEPLEQLPKEDKIPKIVTTEYKDDNGNNLCANPVIRSREERMKIKGSACPDCQKTWSYLAQNDQERYKEMVQKYSRHRHCYTPPETPEFWFDISFPETETIPPESPLV</sequence>
<keyword evidence="2" id="KW-0227">DNA damage</keyword>
<feature type="compositionally biased region" description="Basic and acidic residues" evidence="4">
    <location>
        <begin position="118"/>
        <end position="130"/>
    </location>
</feature>
<evidence type="ECO:0000313" key="7">
    <source>
        <dbReference type="Proteomes" id="UP001300502"/>
    </source>
</evidence>
<keyword evidence="7" id="KW-1185">Reference proteome</keyword>
<name>A0AAV9I972_9RHOD</name>
<evidence type="ECO:0000256" key="3">
    <source>
        <dbReference type="ARBA" id="ARBA00023242"/>
    </source>
</evidence>
<evidence type="ECO:0000256" key="2">
    <source>
        <dbReference type="ARBA" id="ARBA00022763"/>
    </source>
</evidence>
<organism evidence="6 7">
    <name type="scientific">Galdieria yellowstonensis</name>
    <dbReference type="NCBI Taxonomy" id="3028027"/>
    <lineage>
        <taxon>Eukaryota</taxon>
        <taxon>Rhodophyta</taxon>
        <taxon>Bangiophyceae</taxon>
        <taxon>Galdieriales</taxon>
        <taxon>Galdieriaceae</taxon>
        <taxon>Galdieria</taxon>
    </lineage>
</organism>
<feature type="compositionally biased region" description="Basic and acidic residues" evidence="4">
    <location>
        <begin position="83"/>
        <end position="94"/>
    </location>
</feature>
<dbReference type="GO" id="GO:0005634">
    <property type="term" value="C:nucleus"/>
    <property type="evidence" value="ECO:0007669"/>
    <property type="project" value="UniProtKB-SubCell"/>
</dbReference>
<dbReference type="AlphaFoldDB" id="A0AAV9I972"/>
<protein>
    <recommendedName>
        <fullName evidence="5">DNA endonuclease activator Ctp1 C-terminal domain-containing protein</fullName>
    </recommendedName>
</protein>
<dbReference type="Pfam" id="PF08573">
    <property type="entry name" value="SAE2"/>
    <property type="match status" value="1"/>
</dbReference>
<gene>
    <name evidence="6" type="ORF">GAYE_SCF00G1770</name>
</gene>
<feature type="domain" description="DNA endonuclease activator Ctp1 C-terminal" evidence="5">
    <location>
        <begin position="349"/>
        <end position="387"/>
    </location>
</feature>
<evidence type="ECO:0000313" key="6">
    <source>
        <dbReference type="EMBL" id="KAK4523874.1"/>
    </source>
</evidence>
<dbReference type="EMBL" id="JANCYU010000020">
    <property type="protein sequence ID" value="KAK4523874.1"/>
    <property type="molecule type" value="Genomic_DNA"/>
</dbReference>
<feature type="compositionally biased region" description="Polar residues" evidence="4">
    <location>
        <begin position="147"/>
        <end position="156"/>
    </location>
</feature>
<reference evidence="6 7" key="1">
    <citation type="submission" date="2022-07" db="EMBL/GenBank/DDBJ databases">
        <title>Genome-wide signatures of adaptation to extreme environments.</title>
        <authorList>
            <person name="Cho C.H."/>
            <person name="Yoon H.S."/>
        </authorList>
    </citation>
    <scope>NUCLEOTIDE SEQUENCE [LARGE SCALE GENOMIC DNA]</scope>
    <source>
        <strain evidence="6 7">108.79 E11</strain>
    </source>
</reference>
<feature type="region of interest" description="Disordered" evidence="4">
    <location>
        <begin position="282"/>
        <end position="302"/>
    </location>
</feature>
<keyword evidence="3" id="KW-0539">Nucleus</keyword>